<comment type="caution">
    <text evidence="1">The sequence shown here is derived from an EMBL/GenBank/DDBJ whole genome shotgun (WGS) entry which is preliminary data.</text>
</comment>
<dbReference type="AlphaFoldDB" id="A0AAV8QYZ7"/>
<evidence type="ECO:0000313" key="2">
    <source>
        <dbReference type="Proteomes" id="UP001222027"/>
    </source>
</evidence>
<sequence length="105" mass="11914">MLGRRVSVVGTHTVVGFWSFQDNGICNQSYQSSPSNQMPFIYLTTLLPEQQCEMANKLSWRYPTLTEEALITRNTIIAYEHDPENIMDDKNTKALVDDRDGNVGS</sequence>
<protein>
    <submittedName>
        <fullName evidence="1">Uncharacterized protein</fullName>
    </submittedName>
</protein>
<organism evidence="1 2">
    <name type="scientific">Ensete ventricosum</name>
    <name type="common">Abyssinian banana</name>
    <name type="synonym">Musa ensete</name>
    <dbReference type="NCBI Taxonomy" id="4639"/>
    <lineage>
        <taxon>Eukaryota</taxon>
        <taxon>Viridiplantae</taxon>
        <taxon>Streptophyta</taxon>
        <taxon>Embryophyta</taxon>
        <taxon>Tracheophyta</taxon>
        <taxon>Spermatophyta</taxon>
        <taxon>Magnoliopsida</taxon>
        <taxon>Liliopsida</taxon>
        <taxon>Zingiberales</taxon>
        <taxon>Musaceae</taxon>
        <taxon>Ensete</taxon>
    </lineage>
</organism>
<name>A0AAV8QYZ7_ENSVE</name>
<proteinExistence type="predicted"/>
<accession>A0AAV8QYZ7</accession>
<gene>
    <name evidence="1" type="ORF">OPV22_017120</name>
</gene>
<evidence type="ECO:0000313" key="1">
    <source>
        <dbReference type="EMBL" id="KAJ8484635.1"/>
    </source>
</evidence>
<dbReference type="Proteomes" id="UP001222027">
    <property type="component" value="Unassembled WGS sequence"/>
</dbReference>
<reference evidence="1 2" key="1">
    <citation type="submission" date="2022-12" db="EMBL/GenBank/DDBJ databases">
        <title>Chromosome-scale assembly of the Ensete ventricosum genome.</title>
        <authorList>
            <person name="Dussert Y."/>
            <person name="Stocks J."/>
            <person name="Wendawek A."/>
            <person name="Woldeyes F."/>
            <person name="Nichols R.A."/>
            <person name="Borrell J.S."/>
        </authorList>
    </citation>
    <scope>NUCLEOTIDE SEQUENCE [LARGE SCALE GENOMIC DNA]</scope>
    <source>
        <strain evidence="2">cv. Maze</strain>
        <tissue evidence="1">Seeds</tissue>
    </source>
</reference>
<keyword evidence="2" id="KW-1185">Reference proteome</keyword>
<dbReference type="EMBL" id="JAQQAF010000005">
    <property type="protein sequence ID" value="KAJ8484635.1"/>
    <property type="molecule type" value="Genomic_DNA"/>
</dbReference>